<evidence type="ECO:0000259" key="3">
    <source>
        <dbReference type="Pfam" id="PF04967"/>
    </source>
</evidence>
<dbReference type="Pfam" id="PF15915">
    <property type="entry name" value="BAT"/>
    <property type="match status" value="1"/>
</dbReference>
<evidence type="ECO:0000256" key="1">
    <source>
        <dbReference type="ARBA" id="ARBA00023015"/>
    </source>
</evidence>
<feature type="domain" description="Bacterioopsin transcriptional activator GAF and HTH associated" evidence="4">
    <location>
        <begin position="22"/>
        <end position="128"/>
    </location>
</feature>
<dbReference type="InterPro" id="IPR007050">
    <property type="entry name" value="HTH_bacterioopsin"/>
</dbReference>
<evidence type="ECO:0000313" key="6">
    <source>
        <dbReference type="Proteomes" id="UP001596388"/>
    </source>
</evidence>
<dbReference type="InterPro" id="IPR031803">
    <property type="entry name" value="BAT_GAF/HTH-assoc"/>
</dbReference>
<evidence type="ECO:0000259" key="4">
    <source>
        <dbReference type="Pfam" id="PF15915"/>
    </source>
</evidence>
<dbReference type="Proteomes" id="UP001596388">
    <property type="component" value="Unassembled WGS sequence"/>
</dbReference>
<feature type="domain" description="HTH bat-type" evidence="3">
    <location>
        <begin position="156"/>
        <end position="207"/>
    </location>
</feature>
<name>A0ABD5WWH7_9EURY</name>
<keyword evidence="2" id="KW-0804">Transcription</keyword>
<dbReference type="RefSeq" id="WP_276238869.1">
    <property type="nucleotide sequence ID" value="NZ_CP119989.1"/>
</dbReference>
<dbReference type="GeneID" id="79269443"/>
<dbReference type="EMBL" id="JBHTAG010000002">
    <property type="protein sequence ID" value="MFC7096667.1"/>
    <property type="molecule type" value="Genomic_DNA"/>
</dbReference>
<comment type="caution">
    <text evidence="5">The sequence shown here is derived from an EMBL/GenBank/DDBJ whole genome shotgun (WGS) entry which is preliminary data.</text>
</comment>
<accession>A0ABD5WWH7</accession>
<dbReference type="AlphaFoldDB" id="A0ABD5WWH7"/>
<gene>
    <name evidence="5" type="ORF">ACFQKD_05050</name>
</gene>
<evidence type="ECO:0000313" key="5">
    <source>
        <dbReference type="EMBL" id="MFC7096667.1"/>
    </source>
</evidence>
<proteinExistence type="predicted"/>
<reference evidence="5 6" key="1">
    <citation type="journal article" date="2019" name="Int. J. Syst. Evol. Microbiol.">
        <title>The Global Catalogue of Microorganisms (GCM) 10K type strain sequencing project: providing services to taxonomists for standard genome sequencing and annotation.</title>
        <authorList>
            <consortium name="The Broad Institute Genomics Platform"/>
            <consortium name="The Broad Institute Genome Sequencing Center for Infectious Disease"/>
            <person name="Wu L."/>
            <person name="Ma J."/>
        </authorList>
    </citation>
    <scope>NUCLEOTIDE SEQUENCE [LARGE SCALE GENOMIC DNA]</scope>
    <source>
        <strain evidence="5 6">DT55</strain>
    </source>
</reference>
<keyword evidence="1" id="KW-0805">Transcription regulation</keyword>
<keyword evidence="6" id="KW-1185">Reference proteome</keyword>
<dbReference type="PANTHER" id="PTHR34236">
    <property type="entry name" value="DIMETHYL SULFOXIDE REDUCTASE TRANSCRIPTIONAL ACTIVATOR"/>
    <property type="match status" value="1"/>
</dbReference>
<dbReference type="SUPFAM" id="SSF88659">
    <property type="entry name" value="Sigma3 and sigma4 domains of RNA polymerase sigma factors"/>
    <property type="match status" value="1"/>
</dbReference>
<organism evidence="5 6">
    <name type="scientific">Halobaculum marinum</name>
    <dbReference type="NCBI Taxonomy" id="3031996"/>
    <lineage>
        <taxon>Archaea</taxon>
        <taxon>Methanobacteriati</taxon>
        <taxon>Methanobacteriota</taxon>
        <taxon>Stenosarchaea group</taxon>
        <taxon>Halobacteria</taxon>
        <taxon>Halobacteriales</taxon>
        <taxon>Haloferacaceae</taxon>
        <taxon>Halobaculum</taxon>
    </lineage>
</organism>
<protein>
    <submittedName>
        <fullName evidence="5">Helix-turn-helix domain-containing protein</fullName>
    </submittedName>
</protein>
<dbReference type="InterPro" id="IPR013324">
    <property type="entry name" value="RNA_pol_sigma_r3/r4-like"/>
</dbReference>
<dbReference type="Pfam" id="PF04967">
    <property type="entry name" value="HTH_10"/>
    <property type="match status" value="1"/>
</dbReference>
<dbReference type="PANTHER" id="PTHR34236:SF1">
    <property type="entry name" value="DIMETHYL SULFOXIDE REDUCTASE TRANSCRIPTIONAL ACTIVATOR"/>
    <property type="match status" value="1"/>
</dbReference>
<evidence type="ECO:0000256" key="2">
    <source>
        <dbReference type="ARBA" id="ARBA00023163"/>
    </source>
</evidence>
<sequence length="213" mass="23860">MIIAHYTIDHPFMRRTLRSLPDLDVKWEDSYTDNDGRMWMTGWLSGVPTDDVDAVIDADPSVGDRHLLTKSRGRDLYRLDFAEDYKSTSTRSVIAEVGGVNEVITADADGWQLKTQFPNREALEHVYGFCARNDIPFTLDRIYEQSDLYDAGGTTLTEIQHETLVAAVELGYLDIPRGASLAELAATLGVSESAASERFRRGTKRLVSEVLLE</sequence>